<organism evidence="1 2">
    <name type="scientific">Cronobacter muytjensii</name>
    <dbReference type="NCBI Taxonomy" id="413501"/>
    <lineage>
        <taxon>Bacteria</taxon>
        <taxon>Pseudomonadati</taxon>
        <taxon>Pseudomonadota</taxon>
        <taxon>Gammaproteobacteria</taxon>
        <taxon>Enterobacterales</taxon>
        <taxon>Enterobacteriaceae</taxon>
        <taxon>Cronobacter</taxon>
    </lineage>
</organism>
<dbReference type="AlphaFoldDB" id="A0A2T7APD9"/>
<proteinExistence type="predicted"/>
<accession>A0A2T7APD9</accession>
<evidence type="ECO:0000313" key="2">
    <source>
        <dbReference type="Proteomes" id="UP000244378"/>
    </source>
</evidence>
<evidence type="ECO:0000313" key="1">
    <source>
        <dbReference type="EMBL" id="PUX11150.1"/>
    </source>
</evidence>
<gene>
    <name evidence="1" type="ORF">AUN14_16585</name>
</gene>
<protein>
    <submittedName>
        <fullName evidence="1">Uncharacterized protein</fullName>
    </submittedName>
</protein>
<comment type="caution">
    <text evidence="1">The sequence shown here is derived from an EMBL/GenBank/DDBJ whole genome shotgun (WGS) entry which is preliminary data.</text>
</comment>
<name>A0A2T7APD9_9ENTR</name>
<sequence length="98" mass="11001">MRLVAGGQCRRVATFEIPEVLIGEVSDLADHNTYTNLRGCAGFFLPLFRLTLPLQAAHLTAAFRHRVWPANFSCRPCPPSRVICANYTYPPLKENKGR</sequence>
<reference evidence="1 2" key="1">
    <citation type="submission" date="2016-12" db="EMBL/GenBank/DDBJ databases">
        <title>Analysis of the Molecular Diversity Among Cronobacter Species Isolated from Filth Flies Using a Pan Genomic DNA Microarray.</title>
        <authorList>
            <person name="Pava-Ripoll M."/>
            <person name="Tall B."/>
            <person name="Farber J."/>
            <person name="Fanning S."/>
            <person name="Lehner A."/>
            <person name="Stephan R."/>
            <person name="Pagotto F."/>
            <person name="Iverson C."/>
            <person name="Ziobro G."/>
            <person name="Miller A."/>
            <person name="Pearson R."/>
            <person name="Yan Q."/>
            <person name="Kim M."/>
            <person name="Jeong S."/>
            <person name="Park J."/>
            <person name="Jun S."/>
            <person name="Choi H."/>
            <person name="Chung T."/>
            <person name="Yoo Y."/>
            <person name="Park E."/>
            <person name="Hwang S."/>
            <person name="Lee B."/>
            <person name="Sathyamoorthy V."/>
            <person name="Carter L."/>
            <person name="Mammel M."/>
            <person name="Jackson S."/>
            <person name="Kothary M."/>
            <person name="Patel I."/>
            <person name="Grim C."/>
            <person name="Gopinath G."/>
            <person name="Gangiredla J."/>
            <person name="Chase H."/>
        </authorList>
    </citation>
    <scope>NUCLEOTIDE SEQUENCE [LARGE SCALE GENOMIC DNA]</scope>
    <source>
        <strain evidence="1 2">MOD1-Md1s</strain>
    </source>
</reference>
<dbReference type="Proteomes" id="UP000244378">
    <property type="component" value="Unassembled WGS sequence"/>
</dbReference>
<dbReference type="EMBL" id="MSAE01000037">
    <property type="protein sequence ID" value="PUX11150.1"/>
    <property type="molecule type" value="Genomic_DNA"/>
</dbReference>